<evidence type="ECO:0000256" key="2">
    <source>
        <dbReference type="ARBA" id="ARBA00007069"/>
    </source>
</evidence>
<keyword evidence="7 8" id="KW-0472">Membrane</keyword>
<gene>
    <name evidence="10" type="primary">pstA</name>
    <name evidence="10" type="ORF">RBATCC27255_00742</name>
</gene>
<keyword evidence="5 8" id="KW-0812">Transmembrane</keyword>
<dbReference type="PANTHER" id="PTHR43470:SF3">
    <property type="entry name" value="PHOSPHATE TRANSPORT SYSTEM PERMEASE PROTEIN PSTA-RELATED"/>
    <property type="match status" value="1"/>
</dbReference>
<evidence type="ECO:0000256" key="4">
    <source>
        <dbReference type="ARBA" id="ARBA00022475"/>
    </source>
</evidence>
<dbReference type="Pfam" id="PF00528">
    <property type="entry name" value="BPD_transp_1"/>
    <property type="match status" value="1"/>
</dbReference>
<organism evidence="10 11">
    <name type="scientific">Ruminococcus bromii</name>
    <dbReference type="NCBI Taxonomy" id="40518"/>
    <lineage>
        <taxon>Bacteria</taxon>
        <taxon>Bacillati</taxon>
        <taxon>Bacillota</taxon>
        <taxon>Clostridia</taxon>
        <taxon>Eubacteriales</taxon>
        <taxon>Oscillospiraceae</taxon>
        <taxon>Ruminococcus</taxon>
    </lineage>
</organism>
<dbReference type="PANTHER" id="PTHR43470">
    <property type="entry name" value="PHOSPHATE TRANSPORT SYSTEM PERMEASE PROTEIN PSTA-RELATED"/>
    <property type="match status" value="1"/>
</dbReference>
<proteinExistence type="inferred from homology"/>
<evidence type="ECO:0000256" key="1">
    <source>
        <dbReference type="ARBA" id="ARBA00004651"/>
    </source>
</evidence>
<feature type="transmembrane region" description="Helical" evidence="8">
    <location>
        <begin position="93"/>
        <end position="118"/>
    </location>
</feature>
<dbReference type="GO" id="GO:0005315">
    <property type="term" value="F:phosphate transmembrane transporter activity"/>
    <property type="evidence" value="ECO:0007669"/>
    <property type="project" value="InterPro"/>
</dbReference>
<dbReference type="InterPro" id="IPR035906">
    <property type="entry name" value="MetI-like_sf"/>
</dbReference>
<dbReference type="Gene3D" id="1.10.3720.10">
    <property type="entry name" value="MetI-like"/>
    <property type="match status" value="1"/>
</dbReference>
<accession>A0A2N0UXV6</accession>
<reference evidence="10" key="1">
    <citation type="journal article" date="2018" name="Environ. Microbiol.">
        <title>Sporulation capability and amylosome conservation among diverse human colonic and rumen isolates of the keystone starch-degrader Ruminococcus bromii.</title>
        <authorList>
            <person name="Mukhopadhya I."/>
            <person name="Morais S."/>
            <person name="Laverde-Gomez J."/>
            <person name="Sheridan P.O."/>
            <person name="Walker A.W."/>
            <person name="Kelly W."/>
            <person name="Klieve A.V."/>
            <person name="Ouwerkerk D."/>
            <person name="Duncan S.H."/>
            <person name="Louis P."/>
            <person name="Koropatkin N."/>
            <person name="Cockburn D."/>
            <person name="Kibler R."/>
            <person name="Cooper P.J."/>
            <person name="Sandoval C."/>
            <person name="Crost E."/>
            <person name="Juge N."/>
            <person name="Bayer E.A."/>
            <person name="Flint H.J."/>
        </authorList>
    </citation>
    <scope>NUCLEOTIDE SEQUENCE [LARGE SCALE GENOMIC DNA]</scope>
    <source>
        <strain evidence="10">ATCC 27255</strain>
    </source>
</reference>
<evidence type="ECO:0000256" key="3">
    <source>
        <dbReference type="ARBA" id="ARBA00022448"/>
    </source>
</evidence>
<feature type="transmembrane region" description="Helical" evidence="8">
    <location>
        <begin position="139"/>
        <end position="157"/>
    </location>
</feature>
<sequence>MANSDNIKNDAALVDVSQIKAINKVSFKQRMKAYKRKPLSLVLLILVGLAAALSAAALIFIIAYVLVRGVPNLTPELFSLEYNSDNVSCMPSIINTIVLTLVTLIISVPFGVGAAIYLAEYAKRGNKLVKVIRTMAETLAGIPSIVYGLFGMLFFVYALNWGYSLLAGAFTLAIMVLPTIMRTTEEALLTVPDSYREGSYGLGSGKLRTIMRIILPSAMPGILAGIILAVGRIVGETAALIYTYGSATGYAAGPLNSGRSLAVHMYVLTNEGLHTDQAWGTAVVLLVLVFAINTLSAFVAKKLGNNKK</sequence>
<dbReference type="PROSITE" id="PS50928">
    <property type="entry name" value="ABC_TM1"/>
    <property type="match status" value="1"/>
</dbReference>
<feature type="transmembrane region" description="Helical" evidence="8">
    <location>
        <begin position="163"/>
        <end position="181"/>
    </location>
</feature>
<feature type="domain" description="ABC transmembrane type-1" evidence="9">
    <location>
        <begin position="93"/>
        <end position="296"/>
    </location>
</feature>
<evidence type="ECO:0000256" key="8">
    <source>
        <dbReference type="RuleBase" id="RU363043"/>
    </source>
</evidence>
<keyword evidence="6 8" id="KW-1133">Transmembrane helix</keyword>
<comment type="caution">
    <text evidence="10">The sequence shown here is derived from an EMBL/GenBank/DDBJ whole genome shotgun (WGS) entry which is preliminary data.</text>
</comment>
<feature type="transmembrane region" description="Helical" evidence="8">
    <location>
        <begin position="213"/>
        <end position="234"/>
    </location>
</feature>
<dbReference type="InterPro" id="IPR000515">
    <property type="entry name" value="MetI-like"/>
</dbReference>
<dbReference type="NCBIfam" id="TIGR00974">
    <property type="entry name" value="3a0107s02c"/>
    <property type="match status" value="1"/>
</dbReference>
<keyword evidence="4 8" id="KW-1003">Cell membrane</keyword>
<comment type="subcellular location">
    <subcellularLocation>
        <location evidence="1 8">Cell membrane</location>
        <topology evidence="1 8">Multi-pass membrane protein</topology>
    </subcellularLocation>
</comment>
<dbReference type="EMBL" id="NNSR01000038">
    <property type="protein sequence ID" value="PKD31827.1"/>
    <property type="molecule type" value="Genomic_DNA"/>
</dbReference>
<dbReference type="AlphaFoldDB" id="A0A2N0UXV6"/>
<evidence type="ECO:0000313" key="10">
    <source>
        <dbReference type="EMBL" id="PKD31827.1"/>
    </source>
</evidence>
<evidence type="ECO:0000259" key="9">
    <source>
        <dbReference type="PROSITE" id="PS50928"/>
    </source>
</evidence>
<dbReference type="InterPro" id="IPR005672">
    <property type="entry name" value="Phosphate_PstA"/>
</dbReference>
<evidence type="ECO:0000313" key="11">
    <source>
        <dbReference type="Proteomes" id="UP000233425"/>
    </source>
</evidence>
<dbReference type="GO" id="GO:0035435">
    <property type="term" value="P:phosphate ion transmembrane transport"/>
    <property type="evidence" value="ECO:0007669"/>
    <property type="project" value="InterPro"/>
</dbReference>
<comment type="similarity">
    <text evidence="2 8">Belongs to the binding-protein-dependent transport system permease family. CysTW subfamily.</text>
</comment>
<dbReference type="CDD" id="cd06261">
    <property type="entry name" value="TM_PBP2"/>
    <property type="match status" value="1"/>
</dbReference>
<evidence type="ECO:0000256" key="7">
    <source>
        <dbReference type="ARBA" id="ARBA00023136"/>
    </source>
</evidence>
<evidence type="ECO:0000256" key="5">
    <source>
        <dbReference type="ARBA" id="ARBA00022692"/>
    </source>
</evidence>
<keyword evidence="11" id="KW-1185">Reference proteome</keyword>
<dbReference type="SUPFAM" id="SSF161098">
    <property type="entry name" value="MetI-like"/>
    <property type="match status" value="1"/>
</dbReference>
<dbReference type="Proteomes" id="UP000233425">
    <property type="component" value="Unassembled WGS sequence"/>
</dbReference>
<keyword evidence="3" id="KW-0813">Transport</keyword>
<feature type="transmembrane region" description="Helical" evidence="8">
    <location>
        <begin position="39"/>
        <end position="67"/>
    </location>
</feature>
<feature type="transmembrane region" description="Helical" evidence="8">
    <location>
        <begin position="278"/>
        <end position="300"/>
    </location>
</feature>
<name>A0A2N0UXV6_9FIRM</name>
<dbReference type="GO" id="GO:0005886">
    <property type="term" value="C:plasma membrane"/>
    <property type="evidence" value="ECO:0007669"/>
    <property type="project" value="UniProtKB-SubCell"/>
</dbReference>
<evidence type="ECO:0000256" key="6">
    <source>
        <dbReference type="ARBA" id="ARBA00022989"/>
    </source>
</evidence>
<protein>
    <recommendedName>
        <fullName evidence="8">Phosphate transport system permease protein PstA</fullName>
    </recommendedName>
</protein>